<keyword evidence="6" id="KW-1185">Reference proteome</keyword>
<dbReference type="RefSeq" id="WP_253769729.1">
    <property type="nucleotide sequence ID" value="NZ_JAMTCK010000004.1"/>
</dbReference>
<dbReference type="InterPro" id="IPR011146">
    <property type="entry name" value="HIT-like"/>
</dbReference>
<evidence type="ECO:0000259" key="4">
    <source>
        <dbReference type="PROSITE" id="PS51084"/>
    </source>
</evidence>
<reference evidence="5" key="1">
    <citation type="submission" date="2022-06" db="EMBL/GenBank/DDBJ databases">
        <title>Genomic Encyclopedia of Archaeal and Bacterial Type Strains, Phase II (KMG-II): from individual species to whole genera.</title>
        <authorList>
            <person name="Goeker M."/>
        </authorList>
    </citation>
    <scope>NUCLEOTIDE SEQUENCE</scope>
    <source>
        <strain evidence="5">DSM 43935</strain>
    </source>
</reference>
<evidence type="ECO:0000256" key="1">
    <source>
        <dbReference type="PIRSR" id="PIRSR601310-1"/>
    </source>
</evidence>
<evidence type="ECO:0000256" key="3">
    <source>
        <dbReference type="PROSITE-ProRule" id="PRU00464"/>
    </source>
</evidence>
<dbReference type="EMBL" id="JAMTCK010000004">
    <property type="protein sequence ID" value="MCP2165177.1"/>
    <property type="molecule type" value="Genomic_DNA"/>
</dbReference>
<dbReference type="Gene3D" id="3.30.428.10">
    <property type="entry name" value="HIT-like"/>
    <property type="match status" value="1"/>
</dbReference>
<dbReference type="SUPFAM" id="SSF54197">
    <property type="entry name" value="HIT-like"/>
    <property type="match status" value="1"/>
</dbReference>
<dbReference type="PRINTS" id="PR00332">
    <property type="entry name" value="HISTRIAD"/>
</dbReference>
<dbReference type="Proteomes" id="UP001206128">
    <property type="component" value="Unassembled WGS sequence"/>
</dbReference>
<dbReference type="GO" id="GO:0003824">
    <property type="term" value="F:catalytic activity"/>
    <property type="evidence" value="ECO:0007669"/>
    <property type="project" value="InterPro"/>
</dbReference>
<accession>A0AAE3GDC9</accession>
<name>A0AAE3GDC9_9PSEU</name>
<dbReference type="PANTHER" id="PTHR23089">
    <property type="entry name" value="HISTIDINE TRIAD HIT PROTEIN"/>
    <property type="match status" value="1"/>
</dbReference>
<dbReference type="InterPro" id="IPR036265">
    <property type="entry name" value="HIT-like_sf"/>
</dbReference>
<dbReference type="AlphaFoldDB" id="A0AAE3GDC9"/>
<gene>
    <name evidence="5" type="ORF">LX83_002026</name>
</gene>
<dbReference type="CDD" id="cd01276">
    <property type="entry name" value="PKCI_related"/>
    <property type="match status" value="1"/>
</dbReference>
<evidence type="ECO:0000313" key="6">
    <source>
        <dbReference type="Proteomes" id="UP001206128"/>
    </source>
</evidence>
<dbReference type="InterPro" id="IPR001310">
    <property type="entry name" value="Histidine_triad_HIT"/>
</dbReference>
<feature type="active site" description="Tele-AMP-histidine intermediate" evidence="1">
    <location>
        <position position="106"/>
    </location>
</feature>
<evidence type="ECO:0000313" key="5">
    <source>
        <dbReference type="EMBL" id="MCP2165177.1"/>
    </source>
</evidence>
<proteinExistence type="predicted"/>
<sequence>MTSSDTQPDCLFCRIVAGEIPATVVAETDTTVAFRDINPHAPTHVLVVPREHHQDAVELAEQSPGVLADLFTAAGRIAAAEGIAADGYRLLFNTGADAGQTVPHAHLHLLGGRPLGGLVGGPLPE</sequence>
<feature type="domain" description="HIT" evidence="4">
    <location>
        <begin position="11"/>
        <end position="120"/>
    </location>
</feature>
<feature type="short sequence motif" description="Histidine triad motif" evidence="2 3">
    <location>
        <begin position="104"/>
        <end position="108"/>
    </location>
</feature>
<dbReference type="Pfam" id="PF01230">
    <property type="entry name" value="HIT"/>
    <property type="match status" value="1"/>
</dbReference>
<organism evidence="5 6">
    <name type="scientific">Goodfellowiella coeruleoviolacea</name>
    <dbReference type="NCBI Taxonomy" id="334858"/>
    <lineage>
        <taxon>Bacteria</taxon>
        <taxon>Bacillati</taxon>
        <taxon>Actinomycetota</taxon>
        <taxon>Actinomycetes</taxon>
        <taxon>Pseudonocardiales</taxon>
        <taxon>Pseudonocardiaceae</taxon>
        <taxon>Goodfellowiella</taxon>
    </lineage>
</organism>
<protein>
    <submittedName>
        <fullName evidence="5">Histidine triad (HIT) family protein</fullName>
    </submittedName>
</protein>
<evidence type="ECO:0000256" key="2">
    <source>
        <dbReference type="PIRSR" id="PIRSR601310-3"/>
    </source>
</evidence>
<comment type="caution">
    <text evidence="5">The sequence shown here is derived from an EMBL/GenBank/DDBJ whole genome shotgun (WGS) entry which is preliminary data.</text>
</comment>
<dbReference type="PROSITE" id="PS51084">
    <property type="entry name" value="HIT_2"/>
    <property type="match status" value="1"/>
</dbReference>